<comment type="subunit">
    <text evidence="2 11">Monomer.</text>
</comment>
<dbReference type="AlphaFoldDB" id="A0A0M6W840"/>
<dbReference type="PROSITE" id="PS00178">
    <property type="entry name" value="AA_TRNA_LIGASE_I"/>
    <property type="match status" value="1"/>
</dbReference>
<dbReference type="HAMAP" id="MF_02004">
    <property type="entry name" value="Val_tRNA_synth_type1"/>
    <property type="match status" value="1"/>
</dbReference>
<evidence type="ECO:0000259" key="13">
    <source>
        <dbReference type="Pfam" id="PF08264"/>
    </source>
</evidence>
<dbReference type="InterPro" id="IPR002300">
    <property type="entry name" value="aa-tRNA-synth_Ia"/>
</dbReference>
<comment type="similarity">
    <text evidence="11">Belongs to the class-I aminoacyl-tRNA synthetase family. ValS type 1 subfamily.</text>
</comment>
<accession>A0A0M6W840</accession>
<dbReference type="InterPro" id="IPR037118">
    <property type="entry name" value="Val-tRNA_synth_C_sf"/>
</dbReference>
<dbReference type="GO" id="GO:0006438">
    <property type="term" value="P:valyl-tRNA aminoacylation"/>
    <property type="evidence" value="ECO:0007669"/>
    <property type="project" value="UniProtKB-UniRule"/>
</dbReference>
<dbReference type="InterPro" id="IPR019499">
    <property type="entry name" value="Val-tRNA_synth_tRNA-bd"/>
</dbReference>
<dbReference type="SUPFAM" id="SSF46589">
    <property type="entry name" value="tRNA-binding arm"/>
    <property type="match status" value="1"/>
</dbReference>
<dbReference type="InterPro" id="IPR002303">
    <property type="entry name" value="Valyl-tRNA_ligase"/>
</dbReference>
<dbReference type="PANTHER" id="PTHR11946:SF93">
    <property type="entry name" value="VALINE--TRNA LIGASE, CHLOROPLASTIC_MITOCHONDRIAL 2"/>
    <property type="match status" value="1"/>
</dbReference>
<reference evidence="16" key="1">
    <citation type="submission" date="2015-05" db="EMBL/GenBank/DDBJ databases">
        <authorList>
            <person name="Manzano-Marin A."/>
        </authorList>
    </citation>
    <scope>NUCLEOTIDE SEQUENCE [LARGE SCALE GENOMIC DNA]</scope>
    <source>
        <strain evidence="16">officinalis</strain>
    </source>
</reference>
<dbReference type="FunFam" id="3.40.50.620:FF:000032">
    <property type="entry name" value="Valine--tRNA ligase"/>
    <property type="match status" value="1"/>
</dbReference>
<feature type="short sequence motif" description="'KMSKS' region" evidence="11">
    <location>
        <begin position="552"/>
        <end position="556"/>
    </location>
</feature>
<comment type="domain">
    <text evidence="11">The C-terminal coiled-coil domain is crucial for aminoacylation activity.</text>
</comment>
<feature type="short sequence motif" description="'HIGH' region" evidence="11">
    <location>
        <begin position="40"/>
        <end position="50"/>
    </location>
</feature>
<keyword evidence="3 11" id="KW-0963">Cytoplasm</keyword>
<dbReference type="FunFam" id="3.40.50.620:FF:000073">
    <property type="entry name" value="Valine--tRNA ligase"/>
    <property type="match status" value="1"/>
</dbReference>
<feature type="binding site" evidence="11">
    <location>
        <position position="555"/>
    </location>
    <ligand>
        <name>ATP</name>
        <dbReference type="ChEBI" id="CHEBI:30616"/>
    </ligand>
</feature>
<evidence type="ECO:0000256" key="8">
    <source>
        <dbReference type="ARBA" id="ARBA00023054"/>
    </source>
</evidence>
<dbReference type="InterPro" id="IPR001412">
    <property type="entry name" value="aa-tRNA-synth_I_CS"/>
</dbReference>
<evidence type="ECO:0000256" key="1">
    <source>
        <dbReference type="ARBA" id="ARBA00004496"/>
    </source>
</evidence>
<dbReference type="InterPro" id="IPR014729">
    <property type="entry name" value="Rossmann-like_a/b/a_fold"/>
</dbReference>
<organism evidence="15 16">
    <name type="scientific">Candidatus Providencia siddallii</name>
    <dbReference type="NCBI Taxonomy" id="1715285"/>
    <lineage>
        <taxon>Bacteria</taxon>
        <taxon>Pseudomonadati</taxon>
        <taxon>Pseudomonadota</taxon>
        <taxon>Gammaproteobacteria</taxon>
        <taxon>Enterobacterales</taxon>
        <taxon>Morganellaceae</taxon>
        <taxon>Providencia</taxon>
    </lineage>
</organism>
<dbReference type="GO" id="GO:0004832">
    <property type="term" value="F:valine-tRNA ligase activity"/>
    <property type="evidence" value="ECO:0007669"/>
    <property type="project" value="UniProtKB-UniRule"/>
</dbReference>
<dbReference type="Gene3D" id="3.90.740.10">
    <property type="entry name" value="Valyl/Leucyl/Isoleucyl-tRNA synthetase, editing domain"/>
    <property type="match status" value="1"/>
</dbReference>
<dbReference type="EMBL" id="CVRF01000003">
    <property type="protein sequence ID" value="CRK86039.1"/>
    <property type="molecule type" value="Genomic_DNA"/>
</dbReference>
<comment type="subcellular location">
    <subcellularLocation>
        <location evidence="1 11">Cytoplasm</location>
    </subcellularLocation>
</comment>
<protein>
    <recommendedName>
        <fullName evidence="11">Valine--tRNA ligase</fullName>
        <ecNumber evidence="11">6.1.1.9</ecNumber>
    </recommendedName>
    <alternativeName>
        <fullName evidence="11">Valyl-tRNA synthetase</fullName>
        <shortName evidence="11">ValRS</shortName>
    </alternativeName>
</protein>
<feature type="domain" description="Aminoacyl-tRNA synthetase class Ia" evidence="12">
    <location>
        <begin position="12"/>
        <end position="629"/>
    </location>
</feature>
<evidence type="ECO:0000256" key="5">
    <source>
        <dbReference type="ARBA" id="ARBA00022741"/>
    </source>
</evidence>
<feature type="domain" description="Valyl-tRNA synthetase tRNA-binding arm" evidence="14">
    <location>
        <begin position="884"/>
        <end position="946"/>
    </location>
</feature>
<evidence type="ECO:0000256" key="7">
    <source>
        <dbReference type="ARBA" id="ARBA00022917"/>
    </source>
</evidence>
<comment type="function">
    <text evidence="11">Catalyzes the attachment of valine to tRNA(Val). As ValRS can inadvertently accommodate and process structurally similar amino acids such as threonine, to avoid such errors, it has a 'posttransfer' editing activity that hydrolyzes mischarged Thr-tRNA(Val) in a tRNA-dependent manner.</text>
</comment>
<name>A0A0M6W840_9GAMM</name>
<dbReference type="FunFam" id="3.90.740.10:FF:000003">
    <property type="entry name" value="Valine--tRNA ligase"/>
    <property type="match status" value="1"/>
</dbReference>
<dbReference type="GO" id="GO:0005524">
    <property type="term" value="F:ATP binding"/>
    <property type="evidence" value="ECO:0007669"/>
    <property type="project" value="UniProtKB-UniRule"/>
</dbReference>
<dbReference type="Gene3D" id="1.10.730.10">
    <property type="entry name" value="Isoleucyl-tRNA Synthetase, Domain 1"/>
    <property type="match status" value="1"/>
</dbReference>
<dbReference type="STRING" id="1715285.SOFFGTOCOR_0642"/>
<dbReference type="Gene3D" id="3.40.50.620">
    <property type="entry name" value="HUPs"/>
    <property type="match status" value="2"/>
</dbReference>
<dbReference type="Pfam" id="PF08264">
    <property type="entry name" value="Anticodon_1"/>
    <property type="match status" value="1"/>
</dbReference>
<evidence type="ECO:0000256" key="9">
    <source>
        <dbReference type="ARBA" id="ARBA00023146"/>
    </source>
</evidence>
<dbReference type="PRINTS" id="PR00986">
    <property type="entry name" value="TRNASYNTHVAL"/>
</dbReference>
<evidence type="ECO:0000256" key="4">
    <source>
        <dbReference type="ARBA" id="ARBA00022598"/>
    </source>
</evidence>
<keyword evidence="7 11" id="KW-0648">Protein biosynthesis</keyword>
<dbReference type="PANTHER" id="PTHR11946">
    <property type="entry name" value="VALYL-TRNA SYNTHETASES"/>
    <property type="match status" value="1"/>
</dbReference>
<comment type="domain">
    <text evidence="11">ValRS has two distinct active sites: one for aminoacylation and one for editing. The misactivated threonine is translocated from the active site to the editing site.</text>
</comment>
<dbReference type="InterPro" id="IPR009008">
    <property type="entry name" value="Val/Leu/Ile-tRNA-synth_edit"/>
</dbReference>
<dbReference type="SUPFAM" id="SSF50677">
    <property type="entry name" value="ValRS/IleRS/LeuRS editing domain"/>
    <property type="match status" value="1"/>
</dbReference>
<dbReference type="InterPro" id="IPR009080">
    <property type="entry name" value="tRNAsynth_Ia_anticodon-bd"/>
</dbReference>
<keyword evidence="8 11" id="KW-0175">Coiled coil</keyword>
<dbReference type="InterPro" id="IPR010978">
    <property type="entry name" value="tRNA-bd_arm"/>
</dbReference>
<dbReference type="Pfam" id="PF00133">
    <property type="entry name" value="tRNA-synt_1"/>
    <property type="match status" value="1"/>
</dbReference>
<evidence type="ECO:0000256" key="10">
    <source>
        <dbReference type="ARBA" id="ARBA00047552"/>
    </source>
</evidence>
<dbReference type="NCBIfam" id="NF004349">
    <property type="entry name" value="PRK05729.1"/>
    <property type="match status" value="1"/>
</dbReference>
<evidence type="ECO:0000256" key="2">
    <source>
        <dbReference type="ARBA" id="ARBA00011245"/>
    </source>
</evidence>
<dbReference type="InterPro" id="IPR033705">
    <property type="entry name" value="Anticodon_Ia_Val"/>
</dbReference>
<comment type="catalytic activity">
    <reaction evidence="10 11">
        <text>tRNA(Val) + L-valine + ATP = L-valyl-tRNA(Val) + AMP + diphosphate</text>
        <dbReference type="Rhea" id="RHEA:10704"/>
        <dbReference type="Rhea" id="RHEA-COMP:9672"/>
        <dbReference type="Rhea" id="RHEA-COMP:9708"/>
        <dbReference type="ChEBI" id="CHEBI:30616"/>
        <dbReference type="ChEBI" id="CHEBI:33019"/>
        <dbReference type="ChEBI" id="CHEBI:57762"/>
        <dbReference type="ChEBI" id="CHEBI:78442"/>
        <dbReference type="ChEBI" id="CHEBI:78537"/>
        <dbReference type="ChEBI" id="CHEBI:456215"/>
        <dbReference type="EC" id="6.1.1.9"/>
    </reaction>
</comment>
<dbReference type="CDD" id="cd07962">
    <property type="entry name" value="Anticodon_Ia_Val"/>
    <property type="match status" value="1"/>
</dbReference>
<dbReference type="SUPFAM" id="SSF47323">
    <property type="entry name" value="Anticodon-binding domain of a subclass of class I aminoacyl-tRNA synthetases"/>
    <property type="match status" value="1"/>
</dbReference>
<evidence type="ECO:0000256" key="3">
    <source>
        <dbReference type="ARBA" id="ARBA00022490"/>
    </source>
</evidence>
<proteinExistence type="inferred from homology"/>
<evidence type="ECO:0000259" key="12">
    <source>
        <dbReference type="Pfam" id="PF00133"/>
    </source>
</evidence>
<dbReference type="EC" id="6.1.1.9" evidence="11"/>
<dbReference type="Pfam" id="PF10458">
    <property type="entry name" value="Val_tRNA-synt_C"/>
    <property type="match status" value="1"/>
</dbReference>
<dbReference type="InterPro" id="IPR013155">
    <property type="entry name" value="M/V/L/I-tRNA-synth_anticd-bd"/>
</dbReference>
<gene>
    <name evidence="11 15" type="primary">valS</name>
    <name evidence="15" type="ORF">SOFFGTOCOR_0642</name>
</gene>
<dbReference type="GO" id="GO:0002161">
    <property type="term" value="F:aminoacyl-tRNA deacylase activity"/>
    <property type="evidence" value="ECO:0007669"/>
    <property type="project" value="InterPro"/>
</dbReference>
<evidence type="ECO:0000256" key="6">
    <source>
        <dbReference type="ARBA" id="ARBA00022840"/>
    </source>
</evidence>
<dbReference type="NCBIfam" id="TIGR00422">
    <property type="entry name" value="valS"/>
    <property type="match status" value="1"/>
</dbReference>
<evidence type="ECO:0000259" key="14">
    <source>
        <dbReference type="Pfam" id="PF10458"/>
    </source>
</evidence>
<dbReference type="Proteomes" id="UP000242301">
    <property type="component" value="Unassembled WGS sequence"/>
</dbReference>
<evidence type="ECO:0000256" key="11">
    <source>
        <dbReference type="HAMAP-Rule" id="MF_02004"/>
    </source>
</evidence>
<keyword evidence="6 11" id="KW-0067">ATP-binding</keyword>
<keyword evidence="4 11" id="KW-0436">Ligase</keyword>
<dbReference type="Gene3D" id="1.10.287.380">
    <property type="entry name" value="Valyl-tRNA synthetase, C-terminal domain"/>
    <property type="match status" value="1"/>
</dbReference>
<dbReference type="CDD" id="cd00817">
    <property type="entry name" value="ValRS_core"/>
    <property type="match status" value="1"/>
</dbReference>
<dbReference type="GO" id="GO:0005829">
    <property type="term" value="C:cytosol"/>
    <property type="evidence" value="ECO:0007669"/>
    <property type="project" value="TreeGrafter"/>
</dbReference>
<dbReference type="FunFam" id="1.10.730.10:FF:000009">
    <property type="entry name" value="Valine--tRNA ligase, mitochondrial"/>
    <property type="match status" value="1"/>
</dbReference>
<keyword evidence="16" id="KW-1185">Reference proteome</keyword>
<dbReference type="SUPFAM" id="SSF52374">
    <property type="entry name" value="Nucleotidylyl transferase"/>
    <property type="match status" value="1"/>
</dbReference>
<keyword evidence="5 11" id="KW-0547">Nucleotide-binding</keyword>
<evidence type="ECO:0000313" key="16">
    <source>
        <dbReference type="Proteomes" id="UP000242301"/>
    </source>
</evidence>
<feature type="domain" description="Methionyl/Valyl/Leucyl/Isoleucyl-tRNA synthetase anticodon-binding" evidence="13">
    <location>
        <begin position="672"/>
        <end position="823"/>
    </location>
</feature>
<keyword evidence="9 11" id="KW-0030">Aminoacyl-tRNA synthetase</keyword>
<sequence length="952" mass="111950">MEKYNTLFENNIYSFWEKNGFFKPNKNLNQDSFCIVTPPPNITGSLHIGHAFQQTIMDINIRYQRMQGKNTLWQTGTDHAGIATQVMIERKIMFEEKKTRNNYTRQDYIDKIWKWKLESNNIISQQMRRLGNSIDWERERFTMDEAASKAVKEAFIRLYNENLIYRGKRLVNWDPYLHTAISDLEVENKKTIGYIWYLRYMLADGVKTLNGKNYLVIATTRPETILGDSGVAVNPNDLRYKNLIGKEIILPIVNRRVPIVGDEYADINKNTGCVKITPAHDFDDYKVGKRQKLAIINIMDLNCNIAKEAKVFNFNGKELRSYDCKIPKKYHGIERFNARKKIIDELKYIGAVVDVKSHETIISYNDRSGSIIEPILTDQWYLRSDILAQKAIEAVKDGKIKFVSYQYKNMYFSWMNNIQDWCISRQLWWGHRIPAWYDEKGNIYVNYNESKVRYDNNLNKDIILHQDNDVLDTWFSSGLWTFLSLGWPENTYELKTFHPTNLLISGFDIIFFWIARMIMLTMYFIKNKKNESQIPFKIIYMTGLVRDKEGQKMSKSKGNVVDPIDIIDGISLEDLIKKRTNNISNPKFFKKIIKNTKKEFPNGIEPHGADALRFTLTSLASKGRDINLDMNRLSGYRNFCNKLWNASRFVLMNYTNENNIKTDEKRNILLADNWIKALFNETVKNFRNAIDTYRYDIAANILYNFTWNEFCDWYITISKPIIHQKNDTQAYLTRYTLISILEQLLRLCHPIIPFITENIWQNIKIVKNINTDTIMLQTFPKFDKTKTNDQAIKDLEWIKEVITAIRNIRAEMNIKPNKLLHVIVRNASENKSNLITNNENIILYTGNLKNISFLQKNEKYPVSIVKLISNAELLFPISINNINIEIELNRLDKILFKLKKEIELIKIKLSNKDFLSKAPLDLVEKERKHLKSKIESKIKIENQKTELYSFDL</sequence>
<evidence type="ECO:0000313" key="15">
    <source>
        <dbReference type="EMBL" id="CRK86039.1"/>
    </source>
</evidence>